<dbReference type="OrthoDB" id="2862635at2759"/>
<dbReference type="GO" id="GO:0006508">
    <property type="term" value="P:proteolysis"/>
    <property type="evidence" value="ECO:0007669"/>
    <property type="project" value="InterPro"/>
</dbReference>
<organism evidence="3 4">
    <name type="scientific">Metarhizium guizhouense (strain ARSEF 977)</name>
    <dbReference type="NCBI Taxonomy" id="1276136"/>
    <lineage>
        <taxon>Eukaryota</taxon>
        <taxon>Fungi</taxon>
        <taxon>Dikarya</taxon>
        <taxon>Ascomycota</taxon>
        <taxon>Pezizomycotina</taxon>
        <taxon>Sordariomycetes</taxon>
        <taxon>Hypocreomycetidae</taxon>
        <taxon>Hypocreales</taxon>
        <taxon>Clavicipitaceae</taxon>
        <taxon>Metarhizium</taxon>
    </lineage>
</organism>
<accession>A0A0B4H6G6</accession>
<dbReference type="Proteomes" id="UP000031192">
    <property type="component" value="Unassembled WGS sequence"/>
</dbReference>
<comment type="caution">
    <text evidence="3">The sequence shown here is derived from an EMBL/GenBank/DDBJ whole genome shotgun (WGS) entry which is preliminary data.</text>
</comment>
<keyword evidence="2" id="KW-0732">Signal</keyword>
<proteinExistence type="predicted"/>
<protein>
    <submittedName>
        <fullName evidence="3">Concanavalin A-like lectin/glucanase</fullName>
    </submittedName>
</protein>
<dbReference type="AlphaFoldDB" id="A0A0B4H6G6"/>
<dbReference type="GO" id="GO:0070007">
    <property type="term" value="F:glutamic-type endopeptidase activity"/>
    <property type="evidence" value="ECO:0007669"/>
    <property type="project" value="InterPro"/>
</dbReference>
<evidence type="ECO:0000256" key="1">
    <source>
        <dbReference type="PIRSR" id="PIRSR600250-50"/>
    </source>
</evidence>
<feature type="signal peptide" evidence="2">
    <location>
        <begin position="1"/>
        <end position="17"/>
    </location>
</feature>
<reference evidence="3 4" key="1">
    <citation type="journal article" date="2014" name="Proc. Natl. Acad. Sci. U.S.A.">
        <title>Trajectory and genomic determinants of fungal-pathogen speciation and host adaptation.</title>
        <authorList>
            <person name="Hu X."/>
            <person name="Xiao G."/>
            <person name="Zheng P."/>
            <person name="Shang Y."/>
            <person name="Su Y."/>
            <person name="Zhang X."/>
            <person name="Liu X."/>
            <person name="Zhan S."/>
            <person name="St Leger R.J."/>
            <person name="Wang C."/>
        </authorList>
    </citation>
    <scope>NUCLEOTIDE SEQUENCE [LARGE SCALE GENOMIC DNA]</scope>
    <source>
        <strain evidence="3 4">ARSEF 977</strain>
    </source>
</reference>
<evidence type="ECO:0000313" key="3">
    <source>
        <dbReference type="EMBL" id="KID87552.1"/>
    </source>
</evidence>
<dbReference type="EMBL" id="AZNH01000015">
    <property type="protein sequence ID" value="KID87552.1"/>
    <property type="molecule type" value="Genomic_DNA"/>
</dbReference>
<dbReference type="InterPro" id="IPR013320">
    <property type="entry name" value="ConA-like_dom_sf"/>
</dbReference>
<dbReference type="CDD" id="cd13426">
    <property type="entry name" value="Peptidase_G1"/>
    <property type="match status" value="1"/>
</dbReference>
<dbReference type="PANTHER" id="PTHR37536">
    <property type="entry name" value="PUTATIVE (AFU_ORTHOLOGUE AFUA_3G02970)-RELATED"/>
    <property type="match status" value="1"/>
</dbReference>
<sequence>MLQALTLTIAAVTGVFTAPATSTGPSGKTSTSIHNKRADFYWGGAVQEGPPGTGWNYVQGSVVVPSFGGGDNQHSANMWVGIDGDDCTSAILQTGLVAYGDGTFWLWTEWWKHPMQSYETSLAFSPNDTLRFTVHATSTTSGTTTVENLSTGHAVSHTFTSESAYPLCETDAEWILEDWQYDGQPVALENWGTIKIFDTVAKSPSKQVTAAGSGIVNININGQTLTSSSVDSDGTVSVTYIGPN</sequence>
<dbReference type="Pfam" id="PF01828">
    <property type="entry name" value="Peptidase_A4"/>
    <property type="match status" value="1"/>
</dbReference>
<dbReference type="PRINTS" id="PR00977">
    <property type="entry name" value="SCYTLDPTASE"/>
</dbReference>
<dbReference type="SUPFAM" id="SSF49899">
    <property type="entry name" value="Concanavalin A-like lectins/glucanases"/>
    <property type="match status" value="1"/>
</dbReference>
<evidence type="ECO:0000256" key="2">
    <source>
        <dbReference type="SAM" id="SignalP"/>
    </source>
</evidence>
<dbReference type="InterPro" id="IPR000250">
    <property type="entry name" value="Peptidase_G1"/>
</dbReference>
<dbReference type="GO" id="GO:0030246">
    <property type="term" value="F:carbohydrate binding"/>
    <property type="evidence" value="ECO:0007669"/>
    <property type="project" value="UniProtKB-KW"/>
</dbReference>
<feature type="chain" id="PRO_5002089452" evidence="2">
    <location>
        <begin position="18"/>
        <end position="244"/>
    </location>
</feature>
<dbReference type="Gene3D" id="2.60.120.700">
    <property type="entry name" value="Peptidase G1"/>
    <property type="match status" value="1"/>
</dbReference>
<evidence type="ECO:0000313" key="4">
    <source>
        <dbReference type="Proteomes" id="UP000031192"/>
    </source>
</evidence>
<feature type="active site" description="Proton acceptor" evidence="1">
    <location>
        <position position="177"/>
    </location>
</feature>
<keyword evidence="4" id="KW-1185">Reference proteome</keyword>
<dbReference type="HOGENOM" id="CLU_066466_1_0_1"/>
<name>A0A0B4H6G6_METGA</name>
<gene>
    <name evidence="3" type="ORF">MGU_05201</name>
</gene>
<dbReference type="InterPro" id="IPR038656">
    <property type="entry name" value="Peptidase_G1_sf"/>
</dbReference>
<dbReference type="PANTHER" id="PTHR37536:SF1">
    <property type="entry name" value="ASPERGILLOPEPSIN, PUTAITVE (AFU_ORTHOLOGUE AFUA_7G01200)"/>
    <property type="match status" value="1"/>
</dbReference>